<feature type="compositionally biased region" description="Pro residues" evidence="4">
    <location>
        <begin position="607"/>
        <end position="619"/>
    </location>
</feature>
<feature type="compositionally biased region" description="Polar residues" evidence="4">
    <location>
        <begin position="576"/>
        <end position="605"/>
    </location>
</feature>
<keyword evidence="3" id="KW-0677">Repeat</keyword>
<feature type="compositionally biased region" description="Low complexity" evidence="4">
    <location>
        <begin position="497"/>
        <end position="508"/>
    </location>
</feature>
<keyword evidence="6" id="KW-1185">Reference proteome</keyword>
<dbReference type="GO" id="GO:0030127">
    <property type="term" value="C:COPII vesicle coat"/>
    <property type="evidence" value="ECO:0007669"/>
    <property type="project" value="TreeGrafter"/>
</dbReference>
<dbReference type="AlphaFoldDB" id="A0AAV8Z022"/>
<evidence type="ECO:0000256" key="3">
    <source>
        <dbReference type="ARBA" id="ARBA00022737"/>
    </source>
</evidence>
<feature type="compositionally biased region" description="Pro residues" evidence="4">
    <location>
        <begin position="542"/>
        <end position="553"/>
    </location>
</feature>
<dbReference type="EMBL" id="JANEYF010001779">
    <property type="protein sequence ID" value="KAJ8957314.1"/>
    <property type="molecule type" value="Genomic_DNA"/>
</dbReference>
<dbReference type="FunFam" id="1.20.940.10:FF:000001">
    <property type="entry name" value="Protein transport protein Sec31A isoform A"/>
    <property type="match status" value="1"/>
</dbReference>
<sequence length="878" mass="96434">MGGKTQQIQTTNKIADSFPGMDGYVQAPVPQPTTGPVSVDLTKPPKWLRRPVGASFGDKLWTLYEHRKKNSAEISLASIPVLFQFGGKLITFENNKAAIARALQNSQPGQPTIPVHRTVQISQVVTELEFVQKSEELEKALEYGHFSEYCFNKAEVTNNQHKKYIWHFLKANFGQEPRAELLNLLGYKIEDVNSKLDQFVGKELQNNELADDFSNMNRLEDYASGDPFNAIAQQQEEKRSVTPFIIKTGDDTEGLITQALLLNNVEAAVALCLKAKRFADALIVATTAMVSEDWGSIINNCELSSWKEALAAALTHASNEDLPVLCEQLGNRLEIEGRNNPKLAQDAQLCYICSGNFEKLVSSWSGNAVKSTADLQDLVELVTFLQKAIETQGRKVQITGALADLLYHYAFLLASQGYLSTALTYLGSTQNEKVSSLRDRLYIALGQKPSYVQEARQQQSRRGSQRQSFTNYPSTNNFNNTNPFHSNQNQFPATAPQSGNQFNQSQFNTGLPNPNAGSQPWQVQPAPSVGFGLPPTTFSPAPQAPPPSQPPRPTSVGSAHGGSSGLPSRKYILDPSVTSNQYGSTRNQFPTQSIPAFQNNTYSGTPYSPPPINPDPLNPHVPSSIPLVPNPSFNSAPLMPNSSISSAPLMPGLAYGSPAPPTSSLEHTPIERARPALNSFSNAPSGWNDPPPCNKPVRHQVYNPAPLYPQNPPTMYQPPSSTPAEYGQTFNPGNFNQNALPGLAQQPQVVQEIAKPETPQPIQKAPIPEEHIHMQTVFDELKYQCSCAANNPQTKRKLEDVGRKLESLYDLLREHKLSSNTLSSLHQMVQLVQNGNYTGGLNLHTQLVSGPDFSQIASFMPGLKVLLQCALQLQVYLR</sequence>
<dbReference type="GO" id="GO:0007029">
    <property type="term" value="P:endoplasmic reticulum organization"/>
    <property type="evidence" value="ECO:0007669"/>
    <property type="project" value="TreeGrafter"/>
</dbReference>
<dbReference type="Proteomes" id="UP001162156">
    <property type="component" value="Unassembled WGS sequence"/>
</dbReference>
<feature type="compositionally biased region" description="Low complexity" evidence="4">
    <location>
        <begin position="456"/>
        <end position="490"/>
    </location>
</feature>
<dbReference type="GO" id="GO:0090110">
    <property type="term" value="P:COPII-coated vesicle cargo loading"/>
    <property type="evidence" value="ECO:0007669"/>
    <property type="project" value="TreeGrafter"/>
</dbReference>
<evidence type="ECO:0008006" key="7">
    <source>
        <dbReference type="Google" id="ProtNLM"/>
    </source>
</evidence>
<evidence type="ECO:0000256" key="1">
    <source>
        <dbReference type="ARBA" id="ARBA00022448"/>
    </source>
</evidence>
<feature type="compositionally biased region" description="Polar residues" evidence="4">
    <location>
        <begin position="509"/>
        <end position="522"/>
    </location>
</feature>
<evidence type="ECO:0000313" key="5">
    <source>
        <dbReference type="EMBL" id="KAJ8957314.1"/>
    </source>
</evidence>
<accession>A0AAV8Z022</accession>
<dbReference type="GO" id="GO:0005198">
    <property type="term" value="F:structural molecule activity"/>
    <property type="evidence" value="ECO:0007669"/>
    <property type="project" value="TreeGrafter"/>
</dbReference>
<feature type="compositionally biased region" description="Pro residues" evidence="4">
    <location>
        <begin position="706"/>
        <end position="716"/>
    </location>
</feature>
<dbReference type="Gene3D" id="1.20.940.10">
    <property type="entry name" value="Functional domain of the splicing factor Prp18"/>
    <property type="match status" value="1"/>
</dbReference>
<keyword evidence="1" id="KW-0813">Transport</keyword>
<dbReference type="GO" id="GO:0070971">
    <property type="term" value="C:endoplasmic reticulum exit site"/>
    <property type="evidence" value="ECO:0007669"/>
    <property type="project" value="TreeGrafter"/>
</dbReference>
<dbReference type="InterPro" id="IPR040251">
    <property type="entry name" value="SEC31-like"/>
</dbReference>
<comment type="caution">
    <text evidence="5">The sequence shown here is derived from an EMBL/GenBank/DDBJ whole genome shotgun (WGS) entry which is preliminary data.</text>
</comment>
<feature type="compositionally biased region" description="Polar residues" evidence="4">
    <location>
        <begin position="717"/>
        <end position="739"/>
    </location>
</feature>
<keyword evidence="2" id="KW-0853">WD repeat</keyword>
<gene>
    <name evidence="5" type="ORF">NQ314_006562</name>
</gene>
<dbReference type="PANTHER" id="PTHR13923">
    <property type="entry name" value="SEC31-RELATED PROTEIN"/>
    <property type="match status" value="1"/>
</dbReference>
<dbReference type="PANTHER" id="PTHR13923:SF11">
    <property type="entry name" value="SECRETORY 31, ISOFORM D"/>
    <property type="match status" value="1"/>
</dbReference>
<evidence type="ECO:0000256" key="4">
    <source>
        <dbReference type="SAM" id="MobiDB-lite"/>
    </source>
</evidence>
<feature type="region of interest" description="Disordered" evidence="4">
    <location>
        <begin position="677"/>
        <end position="739"/>
    </location>
</feature>
<name>A0AAV8Z022_9CUCU</name>
<evidence type="ECO:0000256" key="2">
    <source>
        <dbReference type="ARBA" id="ARBA00022574"/>
    </source>
</evidence>
<protein>
    <recommendedName>
        <fullName evidence="7">Protein transport protein Sec31A</fullName>
    </recommendedName>
</protein>
<reference evidence="5" key="1">
    <citation type="journal article" date="2023" name="Insect Mol. Biol.">
        <title>Genome sequencing provides insights into the evolution of gene families encoding plant cell wall-degrading enzymes in longhorned beetles.</title>
        <authorList>
            <person name="Shin N.R."/>
            <person name="Okamura Y."/>
            <person name="Kirsch R."/>
            <person name="Pauchet Y."/>
        </authorList>
    </citation>
    <scope>NUCLEOTIDE SEQUENCE</scope>
    <source>
        <strain evidence="5">RBIC_L_NR</strain>
    </source>
</reference>
<proteinExistence type="predicted"/>
<evidence type="ECO:0000313" key="6">
    <source>
        <dbReference type="Proteomes" id="UP001162156"/>
    </source>
</evidence>
<organism evidence="5 6">
    <name type="scientific">Rhamnusium bicolor</name>
    <dbReference type="NCBI Taxonomy" id="1586634"/>
    <lineage>
        <taxon>Eukaryota</taxon>
        <taxon>Metazoa</taxon>
        <taxon>Ecdysozoa</taxon>
        <taxon>Arthropoda</taxon>
        <taxon>Hexapoda</taxon>
        <taxon>Insecta</taxon>
        <taxon>Pterygota</taxon>
        <taxon>Neoptera</taxon>
        <taxon>Endopterygota</taxon>
        <taxon>Coleoptera</taxon>
        <taxon>Polyphaga</taxon>
        <taxon>Cucujiformia</taxon>
        <taxon>Chrysomeloidea</taxon>
        <taxon>Cerambycidae</taxon>
        <taxon>Lepturinae</taxon>
        <taxon>Rhagiini</taxon>
        <taxon>Rhamnusium</taxon>
    </lineage>
</organism>
<feature type="region of interest" description="Disordered" evidence="4">
    <location>
        <begin position="452"/>
        <end position="623"/>
    </location>
</feature>
<dbReference type="Gene3D" id="1.25.40.1030">
    <property type="match status" value="2"/>
</dbReference>